<dbReference type="Gene3D" id="3.40.50.10900">
    <property type="entry name" value="PAC-like subunit"/>
    <property type="match status" value="1"/>
</dbReference>
<dbReference type="PATRIC" id="fig|465820.4.peg.2701"/>
<comment type="caution">
    <text evidence="1">The sequence shown here is derived from an EMBL/GenBank/DDBJ whole genome shotgun (WGS) entry which is preliminary data.</text>
</comment>
<dbReference type="InterPro" id="IPR038389">
    <property type="entry name" value="PSMG2_sf"/>
</dbReference>
<reference evidence="1 2" key="1">
    <citation type="journal article" date="2016" name="Front. Microbiol.">
        <title>Genomic Resource of Rice Seed Associated Bacteria.</title>
        <authorList>
            <person name="Midha S."/>
            <person name="Bansal K."/>
            <person name="Sharma S."/>
            <person name="Kumar N."/>
            <person name="Patil P.P."/>
            <person name="Chaudhry V."/>
            <person name="Patil P.B."/>
        </authorList>
    </citation>
    <scope>NUCLEOTIDE SEQUENCE [LARGE SCALE GENOMIC DNA]</scope>
    <source>
        <strain evidence="1 2">NS359</strain>
    </source>
</reference>
<evidence type="ECO:0000313" key="1">
    <source>
        <dbReference type="EMBL" id="KTR51017.1"/>
    </source>
</evidence>
<proteinExistence type="predicted"/>
<dbReference type="STRING" id="465820.NS263_07255"/>
<accession>A0A147DNQ2</accession>
<gene>
    <name evidence="1" type="ORF">NS359_12250</name>
</gene>
<protein>
    <recommendedName>
        <fullName evidence="3">PAC2 family protein</fullName>
    </recommendedName>
</protein>
<dbReference type="InterPro" id="IPR008492">
    <property type="entry name" value="Rv2714-like"/>
</dbReference>
<dbReference type="AlphaFoldDB" id="A0A147DNQ2"/>
<sequence length="310" mass="33715">MGTVNHPEDLYSAPDGAPTVPAGLHLVAGLTGFVDAGGAVAQVTASILDGLEHELVAEFDPDVLLDWRARRPVITFEHDHITAVEPPRLALHLVRDELGQPFLFLTGYEPDFQWNRFVDAVTGLAERLQVADTTWLQAIPMPVPHTRPISLTVSGTRADLVEQMSVWKPETQAPANVLHLVEHRLTQLGEQVTGLVLLVPHYLGDTEFPDAAVTALSSISAATGLIFPTDALRESDREFRARVDEQVAGNPELQRLVGVLEERHDTYMEGNPVASPLTNVDGEVPTADAIAAELERFLADRRSDGDAPSD</sequence>
<dbReference type="Pfam" id="PF09754">
    <property type="entry name" value="PAC2"/>
    <property type="match status" value="1"/>
</dbReference>
<evidence type="ECO:0000313" key="2">
    <source>
        <dbReference type="Proteomes" id="UP000072763"/>
    </source>
</evidence>
<dbReference type="RefSeq" id="WP_058750270.1">
    <property type="nucleotide sequence ID" value="NZ_LDRC01000063.1"/>
</dbReference>
<dbReference type="Proteomes" id="UP000072763">
    <property type="component" value="Unassembled WGS sequence"/>
</dbReference>
<dbReference type="InterPro" id="IPR019151">
    <property type="entry name" value="Proteasome_assmbl_chaperone_2"/>
</dbReference>
<dbReference type="EMBL" id="LDRC01000063">
    <property type="protein sequence ID" value="KTR51017.1"/>
    <property type="molecule type" value="Genomic_DNA"/>
</dbReference>
<dbReference type="OrthoDB" id="3733464at2"/>
<dbReference type="SUPFAM" id="SSF159659">
    <property type="entry name" value="Cgl1923-like"/>
    <property type="match status" value="1"/>
</dbReference>
<name>A0A147DNQ2_9MICO</name>
<organism evidence="1 2">
    <name type="scientific">Curtobacterium oceanosedimentum</name>
    <dbReference type="NCBI Taxonomy" id="465820"/>
    <lineage>
        <taxon>Bacteria</taxon>
        <taxon>Bacillati</taxon>
        <taxon>Actinomycetota</taxon>
        <taxon>Actinomycetes</taxon>
        <taxon>Micrococcales</taxon>
        <taxon>Microbacteriaceae</taxon>
        <taxon>Curtobacterium</taxon>
    </lineage>
</organism>
<evidence type="ECO:0008006" key="3">
    <source>
        <dbReference type="Google" id="ProtNLM"/>
    </source>
</evidence>
<dbReference type="PIRSF" id="PIRSF028754">
    <property type="entry name" value="UCP028754"/>
    <property type="match status" value="1"/>
</dbReference>
<dbReference type="Gene3D" id="1.10.287.100">
    <property type="match status" value="1"/>
</dbReference>